<comment type="caution">
    <text evidence="9">The sequence shown here is derived from an EMBL/GenBank/DDBJ whole genome shotgun (WGS) entry which is preliminary data.</text>
</comment>
<keyword evidence="3" id="KW-1003">Cell membrane</keyword>
<feature type="transmembrane region" description="Helical" evidence="7">
    <location>
        <begin position="201"/>
        <end position="228"/>
    </location>
</feature>
<dbReference type="EMBL" id="JBHTMO010000025">
    <property type="protein sequence ID" value="MFD1393597.1"/>
    <property type="molecule type" value="Genomic_DNA"/>
</dbReference>
<dbReference type="RefSeq" id="WP_125586233.1">
    <property type="nucleotide sequence ID" value="NZ_JBHTMO010000025.1"/>
</dbReference>
<organism evidence="9 10">
    <name type="scientific">Lacticaseibacillus jixianensis</name>
    <dbReference type="NCBI Taxonomy" id="2486012"/>
    <lineage>
        <taxon>Bacteria</taxon>
        <taxon>Bacillati</taxon>
        <taxon>Bacillota</taxon>
        <taxon>Bacilli</taxon>
        <taxon>Lactobacillales</taxon>
        <taxon>Lactobacillaceae</taxon>
        <taxon>Lacticaseibacillus</taxon>
    </lineage>
</organism>
<evidence type="ECO:0000256" key="7">
    <source>
        <dbReference type="SAM" id="Phobius"/>
    </source>
</evidence>
<evidence type="ECO:0000256" key="4">
    <source>
        <dbReference type="ARBA" id="ARBA00022692"/>
    </source>
</evidence>
<protein>
    <submittedName>
        <fullName evidence="9">Acyltransferase family protein</fullName>
    </submittedName>
</protein>
<keyword evidence="4 7" id="KW-0812">Transmembrane</keyword>
<feature type="transmembrane region" description="Helical" evidence="7">
    <location>
        <begin position="287"/>
        <end position="305"/>
    </location>
</feature>
<keyword evidence="10" id="KW-1185">Reference proteome</keyword>
<accession>A0ABW4BBM9</accession>
<feature type="transmembrane region" description="Helical" evidence="7">
    <location>
        <begin position="58"/>
        <end position="75"/>
    </location>
</feature>
<sequence length="323" mass="37441">MRYIAKNTAVPNYLLRASAFGGAGVHVFILCSGFGLFLSYKKRALTYFGFLKRRFGKVYFSYITVVLLTFVWISLTEKRLPWYQLASHVFLFKMFSPSLDESMGVQMWFISTIIQFYLVFYLLCQIKAIAHQSLRSSDTVLLIACFCCSMLWLAVVYLTGHNGDRNWSSFFITYLWEFYLGMYIAQYYYDHGRLPLIEVSYIKLLSCFLIFFAIYIVLSTSGSIIRVFNDPFSLGAYLSLALLVYRSPLGLINHFIKRVSKYSYELYLLHILIFSICFYYLSEINLTLSVVVSLAVAFTASYLYYRITSRISLPLIGKTAHLQ</sequence>
<feature type="domain" description="Acyltransferase 3" evidence="8">
    <location>
        <begin position="8"/>
        <end position="306"/>
    </location>
</feature>
<reference evidence="10" key="1">
    <citation type="journal article" date="2019" name="Int. J. Syst. Evol. Microbiol.">
        <title>The Global Catalogue of Microorganisms (GCM) 10K type strain sequencing project: providing services to taxonomists for standard genome sequencing and annotation.</title>
        <authorList>
            <consortium name="The Broad Institute Genomics Platform"/>
            <consortium name="The Broad Institute Genome Sequencing Center for Infectious Disease"/>
            <person name="Wu L."/>
            <person name="Ma J."/>
        </authorList>
    </citation>
    <scope>NUCLEOTIDE SEQUENCE [LARGE SCALE GENOMIC DNA]</scope>
    <source>
        <strain evidence="10">CCM 8911</strain>
    </source>
</reference>
<keyword evidence="5 7" id="KW-1133">Transmembrane helix</keyword>
<proteinExistence type="inferred from homology"/>
<feature type="transmembrane region" description="Helical" evidence="7">
    <location>
        <begin position="234"/>
        <end position="252"/>
    </location>
</feature>
<dbReference type="Proteomes" id="UP001597249">
    <property type="component" value="Unassembled WGS sequence"/>
</dbReference>
<dbReference type="PANTHER" id="PTHR40074:SF2">
    <property type="entry name" value="O-ACETYLTRANSFERASE WECH"/>
    <property type="match status" value="1"/>
</dbReference>
<comment type="subcellular location">
    <subcellularLocation>
        <location evidence="1">Cell membrane</location>
        <topology evidence="1">Multi-pass membrane protein</topology>
    </subcellularLocation>
</comment>
<feature type="transmembrane region" description="Helical" evidence="7">
    <location>
        <begin position="20"/>
        <end position="38"/>
    </location>
</feature>
<dbReference type="PANTHER" id="PTHR40074">
    <property type="entry name" value="O-ACETYLTRANSFERASE WECH"/>
    <property type="match status" value="1"/>
</dbReference>
<evidence type="ECO:0000259" key="8">
    <source>
        <dbReference type="Pfam" id="PF01757"/>
    </source>
</evidence>
<evidence type="ECO:0000256" key="6">
    <source>
        <dbReference type="ARBA" id="ARBA00023136"/>
    </source>
</evidence>
<keyword evidence="6 7" id="KW-0472">Membrane</keyword>
<name>A0ABW4BBM9_9LACO</name>
<dbReference type="GO" id="GO:0016746">
    <property type="term" value="F:acyltransferase activity"/>
    <property type="evidence" value="ECO:0007669"/>
    <property type="project" value="UniProtKB-KW"/>
</dbReference>
<dbReference type="Pfam" id="PF01757">
    <property type="entry name" value="Acyl_transf_3"/>
    <property type="match status" value="1"/>
</dbReference>
<evidence type="ECO:0000256" key="1">
    <source>
        <dbReference type="ARBA" id="ARBA00004651"/>
    </source>
</evidence>
<gene>
    <name evidence="9" type="ORF">ACFQ3L_08480</name>
</gene>
<keyword evidence="9" id="KW-0012">Acyltransferase</keyword>
<keyword evidence="9" id="KW-0808">Transferase</keyword>
<evidence type="ECO:0000256" key="2">
    <source>
        <dbReference type="ARBA" id="ARBA00007400"/>
    </source>
</evidence>
<feature type="transmembrane region" description="Helical" evidence="7">
    <location>
        <begin position="136"/>
        <end position="158"/>
    </location>
</feature>
<feature type="transmembrane region" description="Helical" evidence="7">
    <location>
        <begin position="170"/>
        <end position="189"/>
    </location>
</feature>
<comment type="similarity">
    <text evidence="2">Belongs to the acyltransferase 3 family.</text>
</comment>
<evidence type="ECO:0000256" key="3">
    <source>
        <dbReference type="ARBA" id="ARBA00022475"/>
    </source>
</evidence>
<evidence type="ECO:0000313" key="9">
    <source>
        <dbReference type="EMBL" id="MFD1393597.1"/>
    </source>
</evidence>
<feature type="transmembrane region" description="Helical" evidence="7">
    <location>
        <begin position="264"/>
        <end position="281"/>
    </location>
</feature>
<evidence type="ECO:0000313" key="10">
    <source>
        <dbReference type="Proteomes" id="UP001597249"/>
    </source>
</evidence>
<dbReference type="InterPro" id="IPR002656">
    <property type="entry name" value="Acyl_transf_3_dom"/>
</dbReference>
<feature type="transmembrane region" description="Helical" evidence="7">
    <location>
        <begin position="105"/>
        <end position="124"/>
    </location>
</feature>
<evidence type="ECO:0000256" key="5">
    <source>
        <dbReference type="ARBA" id="ARBA00022989"/>
    </source>
</evidence>